<comment type="caution">
    <text evidence="1">The sequence shown here is derived from an EMBL/GenBank/DDBJ whole genome shotgun (WGS) entry which is preliminary data.</text>
</comment>
<organism evidence="1 2">
    <name type="scientific">Trifolium medium</name>
    <dbReference type="NCBI Taxonomy" id="97028"/>
    <lineage>
        <taxon>Eukaryota</taxon>
        <taxon>Viridiplantae</taxon>
        <taxon>Streptophyta</taxon>
        <taxon>Embryophyta</taxon>
        <taxon>Tracheophyta</taxon>
        <taxon>Spermatophyta</taxon>
        <taxon>Magnoliopsida</taxon>
        <taxon>eudicotyledons</taxon>
        <taxon>Gunneridae</taxon>
        <taxon>Pentapetalae</taxon>
        <taxon>rosids</taxon>
        <taxon>fabids</taxon>
        <taxon>Fabales</taxon>
        <taxon>Fabaceae</taxon>
        <taxon>Papilionoideae</taxon>
        <taxon>50 kb inversion clade</taxon>
        <taxon>NPAAA clade</taxon>
        <taxon>Hologalegina</taxon>
        <taxon>IRL clade</taxon>
        <taxon>Trifolieae</taxon>
        <taxon>Trifolium</taxon>
    </lineage>
</organism>
<accession>A0A392UGV3</accession>
<dbReference type="EMBL" id="LXQA010825332">
    <property type="protein sequence ID" value="MCI72791.1"/>
    <property type="molecule type" value="Genomic_DNA"/>
</dbReference>
<protein>
    <submittedName>
        <fullName evidence="1">Uncharacterized protein</fullName>
    </submittedName>
</protein>
<proteinExistence type="predicted"/>
<dbReference type="AlphaFoldDB" id="A0A392UGV3"/>
<feature type="non-terminal residue" evidence="1">
    <location>
        <position position="1"/>
    </location>
</feature>
<evidence type="ECO:0000313" key="2">
    <source>
        <dbReference type="Proteomes" id="UP000265520"/>
    </source>
</evidence>
<evidence type="ECO:0000313" key="1">
    <source>
        <dbReference type="EMBL" id="MCI72791.1"/>
    </source>
</evidence>
<sequence length="27" mass="2994">VSQLVSTVSEGLSFSLVLVIATDMRWR</sequence>
<reference evidence="1 2" key="1">
    <citation type="journal article" date="2018" name="Front. Plant Sci.">
        <title>Red Clover (Trifolium pratense) and Zigzag Clover (T. medium) - A Picture of Genomic Similarities and Differences.</title>
        <authorList>
            <person name="Dluhosova J."/>
            <person name="Istvanek J."/>
            <person name="Nedelnik J."/>
            <person name="Repkova J."/>
        </authorList>
    </citation>
    <scope>NUCLEOTIDE SEQUENCE [LARGE SCALE GENOMIC DNA]</scope>
    <source>
        <strain evidence="2">cv. 10/8</strain>
        <tissue evidence="1">Leaf</tissue>
    </source>
</reference>
<name>A0A392UGV3_9FABA</name>
<dbReference type="Proteomes" id="UP000265520">
    <property type="component" value="Unassembled WGS sequence"/>
</dbReference>
<keyword evidence="2" id="KW-1185">Reference proteome</keyword>